<name>A0A1G6MS73_9BACT</name>
<dbReference type="InterPro" id="IPR012340">
    <property type="entry name" value="NA-bd_OB-fold"/>
</dbReference>
<dbReference type="AlphaFoldDB" id="A0A1G6MS73"/>
<evidence type="ECO:0000313" key="8">
    <source>
        <dbReference type="Proteomes" id="UP000297288"/>
    </source>
</evidence>
<protein>
    <recommendedName>
        <fullName evidence="2 3">Single-stranded DNA-binding protein</fullName>
        <shortName evidence="2">SSB</shortName>
    </recommendedName>
</protein>
<dbReference type="PIRSF" id="PIRSF002070">
    <property type="entry name" value="SSB"/>
    <property type="match status" value="1"/>
</dbReference>
<dbReference type="EMBL" id="FMYV01000005">
    <property type="protein sequence ID" value="SDC57816.1"/>
    <property type="molecule type" value="Genomic_DNA"/>
</dbReference>
<reference evidence="6 8" key="2">
    <citation type="submission" date="2019-04" db="EMBL/GenBank/DDBJ databases">
        <title>Draft genome sequence data and analysis of a Fermenting Bacterium, Geotoga petraea strain HO-Geo1, isolated from heavy-oil petroleum reservoir in Russia.</title>
        <authorList>
            <person name="Grouzdev D.S."/>
            <person name="Semenova E.M."/>
            <person name="Sokolova D.S."/>
            <person name="Tourova T.P."/>
            <person name="Poltaraus A.B."/>
            <person name="Nazina T.N."/>
        </authorList>
    </citation>
    <scope>NUCLEOTIDE SEQUENCE [LARGE SCALE GENOMIC DNA]</scope>
    <source>
        <strain evidence="6 8">HO-Geo1</strain>
    </source>
</reference>
<comment type="caution">
    <text evidence="2">Lacks conserved residue(s) required for the propagation of feature annotation.</text>
</comment>
<feature type="compositionally biased region" description="Acidic residues" evidence="4">
    <location>
        <begin position="139"/>
        <end position="171"/>
    </location>
</feature>
<dbReference type="InterPro" id="IPR011344">
    <property type="entry name" value="ssDNA-bd"/>
</dbReference>
<dbReference type="Pfam" id="PF00436">
    <property type="entry name" value="SSB"/>
    <property type="match status" value="1"/>
</dbReference>
<evidence type="ECO:0000313" key="5">
    <source>
        <dbReference type="EMBL" id="SDC57816.1"/>
    </source>
</evidence>
<dbReference type="InterPro" id="IPR000424">
    <property type="entry name" value="Primosome_PriB/ssb"/>
</dbReference>
<accession>A0A1G6MS73</accession>
<dbReference type="PANTHER" id="PTHR10302:SF27">
    <property type="entry name" value="SINGLE-STRANDED DNA-BINDING PROTEIN"/>
    <property type="match status" value="1"/>
</dbReference>
<dbReference type="RefSeq" id="WP_091403934.1">
    <property type="nucleotide sequence ID" value="NZ_FMYV01000005.1"/>
</dbReference>
<dbReference type="HAMAP" id="MF_00984">
    <property type="entry name" value="SSB"/>
    <property type="match status" value="1"/>
</dbReference>
<dbReference type="STRING" id="28234.SAMN04488588_1346"/>
<evidence type="ECO:0000256" key="2">
    <source>
        <dbReference type="HAMAP-Rule" id="MF_00984"/>
    </source>
</evidence>
<dbReference type="PANTHER" id="PTHR10302">
    <property type="entry name" value="SINGLE-STRANDED DNA-BINDING PROTEIN"/>
    <property type="match status" value="1"/>
</dbReference>
<dbReference type="GO" id="GO:0009295">
    <property type="term" value="C:nucleoid"/>
    <property type="evidence" value="ECO:0007669"/>
    <property type="project" value="TreeGrafter"/>
</dbReference>
<gene>
    <name evidence="6" type="primary">ssb</name>
    <name evidence="6" type="ORF">E4650_08740</name>
    <name evidence="5" type="ORF">SAMN04488588_1346</name>
</gene>
<dbReference type="CDD" id="cd04496">
    <property type="entry name" value="SSB_OBF"/>
    <property type="match status" value="1"/>
</dbReference>
<feature type="region of interest" description="Disordered" evidence="4">
    <location>
        <begin position="123"/>
        <end position="171"/>
    </location>
</feature>
<dbReference type="EMBL" id="SRME01000005">
    <property type="protein sequence ID" value="TGG87379.1"/>
    <property type="molecule type" value="Genomic_DNA"/>
</dbReference>
<dbReference type="Proteomes" id="UP000297288">
    <property type="component" value="Unassembled WGS sequence"/>
</dbReference>
<keyword evidence="1 2" id="KW-0238">DNA-binding</keyword>
<dbReference type="SUPFAM" id="SSF50249">
    <property type="entry name" value="Nucleic acid-binding proteins"/>
    <property type="match status" value="1"/>
</dbReference>
<dbReference type="PROSITE" id="PS50935">
    <property type="entry name" value="SSB"/>
    <property type="match status" value="1"/>
</dbReference>
<evidence type="ECO:0000256" key="1">
    <source>
        <dbReference type="ARBA" id="ARBA00023125"/>
    </source>
</evidence>
<evidence type="ECO:0000313" key="7">
    <source>
        <dbReference type="Proteomes" id="UP000199322"/>
    </source>
</evidence>
<dbReference type="Proteomes" id="UP000199322">
    <property type="component" value="Unassembled WGS sequence"/>
</dbReference>
<proteinExistence type="inferred from homology"/>
<sequence length="171" mass="19407">MSIAYNKIILVGRLTRDPEVRSTVSGSNVANFSLAVDRQSKNNNDVDFINIVAFGRQADFASNYLSKGKLILVEGQLRINKWTDRNDVKRESAEVWANRMTFMETKKAQMESQSYDDMNIEVEEGYSNNNDKKKNAIQDIDDESFSDEMPGFDEDPFGDIESDLSSDDNPL</sequence>
<comment type="subunit">
    <text evidence="2">Homotetramer.</text>
</comment>
<dbReference type="NCBIfam" id="TIGR00621">
    <property type="entry name" value="ssb"/>
    <property type="match status" value="1"/>
</dbReference>
<dbReference type="Gene3D" id="2.40.50.140">
    <property type="entry name" value="Nucleic acid-binding proteins"/>
    <property type="match status" value="1"/>
</dbReference>
<dbReference type="GO" id="GO:0006260">
    <property type="term" value="P:DNA replication"/>
    <property type="evidence" value="ECO:0007669"/>
    <property type="project" value="InterPro"/>
</dbReference>
<evidence type="ECO:0000256" key="4">
    <source>
        <dbReference type="SAM" id="MobiDB-lite"/>
    </source>
</evidence>
<evidence type="ECO:0000256" key="3">
    <source>
        <dbReference type="PIRNR" id="PIRNR002070"/>
    </source>
</evidence>
<dbReference type="OrthoDB" id="9809878at2"/>
<organism evidence="5 7">
    <name type="scientific">Geotoga petraea</name>
    <dbReference type="NCBI Taxonomy" id="28234"/>
    <lineage>
        <taxon>Bacteria</taxon>
        <taxon>Thermotogati</taxon>
        <taxon>Thermotogota</taxon>
        <taxon>Thermotogae</taxon>
        <taxon>Petrotogales</taxon>
        <taxon>Petrotogaceae</taxon>
        <taxon>Geotoga</taxon>
    </lineage>
</organism>
<evidence type="ECO:0000313" key="6">
    <source>
        <dbReference type="EMBL" id="TGG87379.1"/>
    </source>
</evidence>
<dbReference type="GO" id="GO:0003697">
    <property type="term" value="F:single-stranded DNA binding"/>
    <property type="evidence" value="ECO:0007669"/>
    <property type="project" value="UniProtKB-UniRule"/>
</dbReference>
<reference evidence="5 7" key="1">
    <citation type="submission" date="2016-10" db="EMBL/GenBank/DDBJ databases">
        <authorList>
            <person name="de Groot N.N."/>
        </authorList>
    </citation>
    <scope>NUCLEOTIDE SEQUENCE [LARGE SCALE GENOMIC DNA]</scope>
    <source>
        <strain evidence="5 7">WG14</strain>
    </source>
</reference>
<keyword evidence="7" id="KW-1185">Reference proteome</keyword>